<feature type="non-terminal residue" evidence="1">
    <location>
        <position position="213"/>
    </location>
</feature>
<protein>
    <submittedName>
        <fullName evidence="1">Uncharacterized protein</fullName>
    </submittedName>
</protein>
<keyword evidence="2" id="KW-1185">Reference proteome</keyword>
<gene>
    <name evidence="1" type="ORF">HPB47_005626</name>
</gene>
<dbReference type="EMBL" id="JABSTQ010010845">
    <property type="protein sequence ID" value="KAG0417423.1"/>
    <property type="molecule type" value="Genomic_DNA"/>
</dbReference>
<organism evidence="1 2">
    <name type="scientific">Ixodes persulcatus</name>
    <name type="common">Taiga tick</name>
    <dbReference type="NCBI Taxonomy" id="34615"/>
    <lineage>
        <taxon>Eukaryota</taxon>
        <taxon>Metazoa</taxon>
        <taxon>Ecdysozoa</taxon>
        <taxon>Arthropoda</taxon>
        <taxon>Chelicerata</taxon>
        <taxon>Arachnida</taxon>
        <taxon>Acari</taxon>
        <taxon>Parasitiformes</taxon>
        <taxon>Ixodida</taxon>
        <taxon>Ixodoidea</taxon>
        <taxon>Ixodidae</taxon>
        <taxon>Ixodinae</taxon>
        <taxon>Ixodes</taxon>
    </lineage>
</organism>
<dbReference type="Proteomes" id="UP000805193">
    <property type="component" value="Unassembled WGS sequence"/>
</dbReference>
<proteinExistence type="predicted"/>
<sequence length="213" mass="24084">MHNGKTWNLLRHLLDETKTKRRILDDLGIGGSNKVERKLPVPEEVRRQTRIDPIPKNMNPDYNKGRRAARAKALLDLHANDEHACGCHRGVDRRHKDGSEREKRWGGTSGGDCHTVLSDSRQAVRNFTKGQICREAERVLRAVKLQDRKVRIKWFLAHAASIPPRLEAAAKSYDQDQQLWAVQQVLGALERQGPSEPTTASGDPRRVTATPKT</sequence>
<reference evidence="1 2" key="1">
    <citation type="journal article" date="2020" name="Cell">
        <title>Large-Scale Comparative Analyses of Tick Genomes Elucidate Their Genetic Diversity and Vector Capacities.</title>
        <authorList>
            <consortium name="Tick Genome and Microbiome Consortium (TIGMIC)"/>
            <person name="Jia N."/>
            <person name="Wang J."/>
            <person name="Shi W."/>
            <person name="Du L."/>
            <person name="Sun Y."/>
            <person name="Zhan W."/>
            <person name="Jiang J.F."/>
            <person name="Wang Q."/>
            <person name="Zhang B."/>
            <person name="Ji P."/>
            <person name="Bell-Sakyi L."/>
            <person name="Cui X.M."/>
            <person name="Yuan T.T."/>
            <person name="Jiang B.G."/>
            <person name="Yang W.F."/>
            <person name="Lam T.T."/>
            <person name="Chang Q.C."/>
            <person name="Ding S.J."/>
            <person name="Wang X.J."/>
            <person name="Zhu J.G."/>
            <person name="Ruan X.D."/>
            <person name="Zhao L."/>
            <person name="Wei J.T."/>
            <person name="Ye R.Z."/>
            <person name="Que T.C."/>
            <person name="Du C.H."/>
            <person name="Zhou Y.H."/>
            <person name="Cheng J.X."/>
            <person name="Dai P.F."/>
            <person name="Guo W.B."/>
            <person name="Han X.H."/>
            <person name="Huang E.J."/>
            <person name="Li L.F."/>
            <person name="Wei W."/>
            <person name="Gao Y.C."/>
            <person name="Liu J.Z."/>
            <person name="Shao H.Z."/>
            <person name="Wang X."/>
            <person name="Wang C.C."/>
            <person name="Yang T.C."/>
            <person name="Huo Q.B."/>
            <person name="Li W."/>
            <person name="Chen H.Y."/>
            <person name="Chen S.E."/>
            <person name="Zhou L.G."/>
            <person name="Ni X.B."/>
            <person name="Tian J.H."/>
            <person name="Sheng Y."/>
            <person name="Liu T."/>
            <person name="Pan Y.S."/>
            <person name="Xia L.Y."/>
            <person name="Li J."/>
            <person name="Zhao F."/>
            <person name="Cao W.C."/>
        </authorList>
    </citation>
    <scope>NUCLEOTIDE SEQUENCE [LARGE SCALE GENOMIC DNA]</scope>
    <source>
        <strain evidence="1">Iper-2018</strain>
    </source>
</reference>
<evidence type="ECO:0000313" key="1">
    <source>
        <dbReference type="EMBL" id="KAG0417423.1"/>
    </source>
</evidence>
<accession>A0AC60PCJ2</accession>
<comment type="caution">
    <text evidence="1">The sequence shown here is derived from an EMBL/GenBank/DDBJ whole genome shotgun (WGS) entry which is preliminary data.</text>
</comment>
<evidence type="ECO:0000313" key="2">
    <source>
        <dbReference type="Proteomes" id="UP000805193"/>
    </source>
</evidence>
<name>A0AC60PCJ2_IXOPE</name>